<reference evidence="10 11" key="1">
    <citation type="submission" date="2020-02" db="EMBL/GenBank/DDBJ databases">
        <title>Genome sequences of Thiorhodococcus mannitoliphagus and Thiorhodococcus minor, purple sulfur photosynthetic bacteria in the gammaproteobacterial family, Chromatiaceae.</title>
        <authorList>
            <person name="Aviles F.A."/>
            <person name="Meyer T.E."/>
            <person name="Kyndt J.A."/>
        </authorList>
    </citation>
    <scope>NUCLEOTIDE SEQUENCE [LARGE SCALE GENOMIC DNA]</scope>
    <source>
        <strain evidence="10 11">DSM 11518</strain>
    </source>
</reference>
<keyword evidence="2 8" id="KW-0812">Transmembrane</keyword>
<evidence type="ECO:0000256" key="1">
    <source>
        <dbReference type="ARBA" id="ARBA00004167"/>
    </source>
</evidence>
<dbReference type="InterPro" id="IPR036869">
    <property type="entry name" value="J_dom_sf"/>
</dbReference>
<dbReference type="CDD" id="cd06257">
    <property type="entry name" value="DnaJ"/>
    <property type="match status" value="1"/>
</dbReference>
<evidence type="ECO:0000256" key="5">
    <source>
        <dbReference type="ARBA" id="ARBA00023186"/>
    </source>
</evidence>
<feature type="region of interest" description="Disordered" evidence="7">
    <location>
        <begin position="177"/>
        <end position="196"/>
    </location>
</feature>
<dbReference type="GO" id="GO:0016020">
    <property type="term" value="C:membrane"/>
    <property type="evidence" value="ECO:0007669"/>
    <property type="project" value="UniProtKB-SubCell"/>
</dbReference>
<evidence type="ECO:0000256" key="2">
    <source>
        <dbReference type="ARBA" id="ARBA00022692"/>
    </source>
</evidence>
<evidence type="ECO:0000313" key="10">
    <source>
        <dbReference type="EMBL" id="NEV62855.1"/>
    </source>
</evidence>
<evidence type="ECO:0000259" key="9">
    <source>
        <dbReference type="PROSITE" id="PS50076"/>
    </source>
</evidence>
<evidence type="ECO:0000256" key="8">
    <source>
        <dbReference type="SAM" id="Phobius"/>
    </source>
</evidence>
<accession>A0A6M0K3F5</accession>
<dbReference type="SUPFAM" id="SSF46565">
    <property type="entry name" value="Chaperone J-domain"/>
    <property type="match status" value="1"/>
</dbReference>
<keyword evidence="3 8" id="KW-1133">Transmembrane helix</keyword>
<dbReference type="EMBL" id="JAAIJQ010000036">
    <property type="protein sequence ID" value="NEV62855.1"/>
    <property type="molecule type" value="Genomic_DNA"/>
</dbReference>
<sequence length="251" mass="27026">MVRLLLLAAFVGLVFWLLRWFRSTPPERVARVLRKSALWGAVAILIIAVLSGRLNPIFAAIGAAIPLVLRAANLLRLVPALQQILRSLGLGGALGAAGGGPGAQASSIRTRYLDMRLDHATGALDGTVLDGPFKGRELSALGLDELLRMHELYRESDGQSLAVLEAYLDREHGEDWRERAQTNGGSGGAPARTGELSEAEARSILGVEHGADAEAVRAAHRRLMQRLHPDRGGSDYLAAKINEARRRLIGD</sequence>
<feature type="domain" description="J" evidence="9">
    <location>
        <begin position="200"/>
        <end position="251"/>
    </location>
</feature>
<organism evidence="10 11">
    <name type="scientific">Thiorhodococcus minor</name>
    <dbReference type="NCBI Taxonomy" id="57489"/>
    <lineage>
        <taxon>Bacteria</taxon>
        <taxon>Pseudomonadati</taxon>
        <taxon>Pseudomonadota</taxon>
        <taxon>Gammaproteobacteria</taxon>
        <taxon>Chromatiales</taxon>
        <taxon>Chromatiaceae</taxon>
        <taxon>Thiorhodococcus</taxon>
    </lineage>
</organism>
<evidence type="ECO:0000256" key="4">
    <source>
        <dbReference type="ARBA" id="ARBA00023136"/>
    </source>
</evidence>
<dbReference type="PROSITE" id="PS50076">
    <property type="entry name" value="DNAJ_2"/>
    <property type="match status" value="1"/>
</dbReference>
<evidence type="ECO:0000256" key="3">
    <source>
        <dbReference type="ARBA" id="ARBA00022989"/>
    </source>
</evidence>
<dbReference type="Gene3D" id="1.10.287.110">
    <property type="entry name" value="DnaJ domain"/>
    <property type="match status" value="1"/>
</dbReference>
<feature type="transmembrane region" description="Helical" evidence="8">
    <location>
        <begin position="39"/>
        <end position="69"/>
    </location>
</feature>
<dbReference type="AlphaFoldDB" id="A0A6M0K3F5"/>
<comment type="similarity">
    <text evidence="6">Belongs to the TIM14 family.</text>
</comment>
<dbReference type="PANTHER" id="PTHR12763:SF28">
    <property type="entry name" value="GEO10507P1-RELATED"/>
    <property type="match status" value="1"/>
</dbReference>
<dbReference type="Proteomes" id="UP000483379">
    <property type="component" value="Unassembled WGS sequence"/>
</dbReference>
<keyword evidence="11" id="KW-1185">Reference proteome</keyword>
<dbReference type="PANTHER" id="PTHR12763">
    <property type="match status" value="1"/>
</dbReference>
<name>A0A6M0K3F5_9GAMM</name>
<evidence type="ECO:0000256" key="7">
    <source>
        <dbReference type="SAM" id="MobiDB-lite"/>
    </source>
</evidence>
<evidence type="ECO:0000256" key="6">
    <source>
        <dbReference type="ARBA" id="ARBA00038105"/>
    </source>
</evidence>
<evidence type="ECO:0000313" key="11">
    <source>
        <dbReference type="Proteomes" id="UP000483379"/>
    </source>
</evidence>
<gene>
    <name evidence="10" type="ORF">G3446_13300</name>
</gene>
<keyword evidence="5" id="KW-0143">Chaperone</keyword>
<comment type="caution">
    <text evidence="10">The sequence shown here is derived from an EMBL/GenBank/DDBJ whole genome shotgun (WGS) entry which is preliminary data.</text>
</comment>
<keyword evidence="4 8" id="KW-0472">Membrane</keyword>
<proteinExistence type="inferred from homology"/>
<dbReference type="SMART" id="SM00271">
    <property type="entry name" value="DnaJ"/>
    <property type="match status" value="1"/>
</dbReference>
<dbReference type="InterPro" id="IPR001623">
    <property type="entry name" value="DnaJ_domain"/>
</dbReference>
<comment type="subcellular location">
    <subcellularLocation>
        <location evidence="1">Membrane</location>
        <topology evidence="1">Single-pass membrane protein</topology>
    </subcellularLocation>
</comment>
<protein>
    <submittedName>
        <fullName evidence="10">Molecular chaperone DnaJ</fullName>
    </submittedName>
</protein>